<evidence type="ECO:0000313" key="3">
    <source>
        <dbReference type="Proteomes" id="UP000693682"/>
    </source>
</evidence>
<evidence type="ECO:0000313" key="2">
    <source>
        <dbReference type="EMBL" id="QWY81843.1"/>
    </source>
</evidence>
<dbReference type="Proteomes" id="UP000693682">
    <property type="component" value="Segment"/>
</dbReference>
<name>A0A8F3E5T5_9CAUD</name>
<dbReference type="EMBL" id="MW862981">
    <property type="protein sequence ID" value="QWY81843.1"/>
    <property type="molecule type" value="Genomic_DNA"/>
</dbReference>
<proteinExistence type="predicted"/>
<gene>
    <name evidence="2" type="primary">20</name>
    <name evidence="2" type="ORF">SEA_HONK_20</name>
</gene>
<evidence type="ECO:0000256" key="1">
    <source>
        <dbReference type="SAM" id="Phobius"/>
    </source>
</evidence>
<keyword evidence="1" id="KW-0472">Membrane</keyword>
<protein>
    <submittedName>
        <fullName evidence="2">Membrane protein</fullName>
    </submittedName>
</protein>
<keyword evidence="1" id="KW-1133">Transmembrane helix</keyword>
<sequence>MSPAVVIESGGGVPPSEDAALVSFLTRVEVKLDAVLTRGDDHETRIRSLERKVWLAAGAAAVMGGVVGNVAPSLLK</sequence>
<reference evidence="2" key="1">
    <citation type="submission" date="2021-04" db="EMBL/GenBank/DDBJ databases">
        <authorList>
            <person name="Ulbrich M."/>
            <person name="Aldana K.S."/>
            <person name="Brown J.W."/>
            <person name="Campbell D.M."/>
            <person name="Chai A.E."/>
            <person name="Dalson K.A."/>
            <person name="Dembinski E."/>
            <person name="Gomez D.E."/>
            <person name="Gupta K."/>
            <person name="Guyot M."/>
            <person name="Hocutt K.M."/>
            <person name="Holsinger J.M."/>
            <person name="Ibarra L.A."/>
            <person name="Jeon T.-Y."/>
            <person name="Mackenzie M."/>
            <person name="Marquez I.-P.P."/>
            <person name="Mathenge R.W."/>
            <person name="Mo B.F."/>
            <person name="Nelson S."/>
            <person name="Zepeda J."/>
            <person name="Zhang L.J."/>
            <person name="Ngo R."/>
            <person name="Tse V.Y."/>
            <person name="Garlena R.A."/>
            <person name="Russell D.A."/>
            <person name="Pope W.H."/>
            <person name="Jacobs-Sera D."/>
            <person name="Hatfull G.F."/>
            <person name="Reddi K."/>
            <person name="Moberg-Parker J."/>
            <person name="Freise A.C."/>
        </authorList>
    </citation>
    <scope>NUCLEOTIDE SEQUENCE</scope>
</reference>
<keyword evidence="1" id="KW-0812">Transmembrane</keyword>
<feature type="transmembrane region" description="Helical" evidence="1">
    <location>
        <begin position="53"/>
        <end position="75"/>
    </location>
</feature>
<accession>A0A8F3E5T5</accession>
<organism evidence="2 3">
    <name type="scientific">Microbacterium phage Honk</name>
    <dbReference type="NCBI Taxonomy" id="2836095"/>
    <lineage>
        <taxon>Viruses</taxon>
        <taxon>Duplodnaviria</taxon>
        <taxon>Heunggongvirae</taxon>
        <taxon>Uroviricota</taxon>
        <taxon>Caudoviricetes</taxon>
        <taxon>Casidaviridae</taxon>
        <taxon>Honkvirus</taxon>
        <taxon>Honkvirus honk</taxon>
    </lineage>
</organism>
<keyword evidence="3" id="KW-1185">Reference proteome</keyword>